<reference evidence="1 2" key="1">
    <citation type="submission" date="2019-05" db="EMBL/GenBank/DDBJ databases">
        <title>Emergence of the Ug99 lineage of the wheat stem rust pathogen through somatic hybridization.</title>
        <authorList>
            <person name="Li F."/>
            <person name="Upadhyaya N.M."/>
            <person name="Sperschneider J."/>
            <person name="Matny O."/>
            <person name="Nguyen-Phuc H."/>
            <person name="Mago R."/>
            <person name="Raley C."/>
            <person name="Miller M.E."/>
            <person name="Silverstein K.A.T."/>
            <person name="Henningsen E."/>
            <person name="Hirsch C.D."/>
            <person name="Visser B."/>
            <person name="Pretorius Z.A."/>
            <person name="Steffenson B.J."/>
            <person name="Schwessinger B."/>
            <person name="Dodds P.N."/>
            <person name="Figueroa M."/>
        </authorList>
    </citation>
    <scope>NUCLEOTIDE SEQUENCE [LARGE SCALE GENOMIC DNA]</scope>
    <source>
        <strain evidence="1">21-0</strain>
    </source>
</reference>
<dbReference type="AlphaFoldDB" id="A0A5B0R3F3"/>
<protein>
    <submittedName>
        <fullName evidence="1">Uncharacterized protein</fullName>
    </submittedName>
</protein>
<comment type="caution">
    <text evidence="1">The sequence shown here is derived from an EMBL/GenBank/DDBJ whole genome shotgun (WGS) entry which is preliminary data.</text>
</comment>
<sequence length="123" mass="13756">MLCNVASYTNQVDFQSPPIFPRPHRSEAIATVQSCGSIATTSPRTKAALRRCCIQSSSKQLGRREMKRSQCVTAELIVPRLVEHQQALEKALGRIVPRRDNIAWWGAMLSRLGAMQPNTVHSR</sequence>
<dbReference type="EMBL" id="VSWC01000001">
    <property type="protein sequence ID" value="KAA1120047.1"/>
    <property type="molecule type" value="Genomic_DNA"/>
</dbReference>
<keyword evidence="2" id="KW-1185">Reference proteome</keyword>
<evidence type="ECO:0000313" key="2">
    <source>
        <dbReference type="Proteomes" id="UP000324748"/>
    </source>
</evidence>
<name>A0A5B0R3F3_PUCGR</name>
<evidence type="ECO:0000313" key="1">
    <source>
        <dbReference type="EMBL" id="KAA1120047.1"/>
    </source>
</evidence>
<organism evidence="1 2">
    <name type="scientific">Puccinia graminis f. sp. tritici</name>
    <dbReference type="NCBI Taxonomy" id="56615"/>
    <lineage>
        <taxon>Eukaryota</taxon>
        <taxon>Fungi</taxon>
        <taxon>Dikarya</taxon>
        <taxon>Basidiomycota</taxon>
        <taxon>Pucciniomycotina</taxon>
        <taxon>Pucciniomycetes</taxon>
        <taxon>Pucciniales</taxon>
        <taxon>Pucciniaceae</taxon>
        <taxon>Puccinia</taxon>
    </lineage>
</organism>
<proteinExistence type="predicted"/>
<gene>
    <name evidence="1" type="ORF">PGT21_037058</name>
</gene>
<dbReference type="Proteomes" id="UP000324748">
    <property type="component" value="Unassembled WGS sequence"/>
</dbReference>
<accession>A0A5B0R3F3</accession>